<dbReference type="Proteomes" id="UP000240978">
    <property type="component" value="Unassembled WGS sequence"/>
</dbReference>
<accession>A0A2P8GMC9</accession>
<dbReference type="EMBL" id="PYGK01000002">
    <property type="protein sequence ID" value="PSL35095.1"/>
    <property type="molecule type" value="Genomic_DNA"/>
</dbReference>
<gene>
    <name evidence="1" type="ORF">CLV42_102669</name>
</gene>
<sequence>MLTDDNKFIAIFFDNKFIVIIFDKNPIVMRNIIGLPARGNSFYQRDREIEKVSRALANGNNIQITAPRRVGKTSILWYLLDNSIDGRHYIYIDTESIAESSHFYKKMLEVVLNDPKISLSKKLKAAITDTGNKIFQKIKSIKLFNAGIEFNHDETVRDYCEEFQNFLTVYAAVEDTELVLLIDEFPQTIENINKRDTESAISFLQRKREIRIDPVISQKVRFIYTGSIGLNQTVSSINATATINDLASLEVEPLAEEEAIDLFRKLLTGRTIHDSAITTLRKVLEWYIPFHIQLIVQEIIRINDNRTMITGEIVEKAIEELLSLRYKNHFDHYYSRLKTHFKGNAFKYADLLLKQLAEKRTLDKKDTLELALQCQQEDEYKLIIENLMYDGYIHFDHTQKIYLFNSPILKRWWERFIC</sequence>
<dbReference type="PANTHER" id="PTHR34301">
    <property type="entry name" value="DNA-BINDING PROTEIN-RELATED"/>
    <property type="match status" value="1"/>
</dbReference>
<proteinExistence type="predicted"/>
<evidence type="ECO:0008006" key="3">
    <source>
        <dbReference type="Google" id="ProtNLM"/>
    </source>
</evidence>
<dbReference type="PANTHER" id="PTHR34301:SF8">
    <property type="entry name" value="ATPASE DOMAIN-CONTAINING PROTEIN"/>
    <property type="match status" value="1"/>
</dbReference>
<reference evidence="1 2" key="1">
    <citation type="submission" date="2018-03" db="EMBL/GenBank/DDBJ databases">
        <title>Genomic Encyclopedia of Archaeal and Bacterial Type Strains, Phase II (KMG-II): from individual species to whole genera.</title>
        <authorList>
            <person name="Goeker M."/>
        </authorList>
    </citation>
    <scope>NUCLEOTIDE SEQUENCE [LARGE SCALE GENOMIC DNA]</scope>
    <source>
        <strain evidence="1 2">DSM 18107</strain>
    </source>
</reference>
<dbReference type="InterPro" id="IPR027417">
    <property type="entry name" value="P-loop_NTPase"/>
</dbReference>
<evidence type="ECO:0000313" key="2">
    <source>
        <dbReference type="Proteomes" id="UP000240978"/>
    </source>
</evidence>
<dbReference type="Gene3D" id="3.40.50.300">
    <property type="entry name" value="P-loop containing nucleotide triphosphate hydrolases"/>
    <property type="match status" value="1"/>
</dbReference>
<dbReference type="AlphaFoldDB" id="A0A2P8GMC9"/>
<keyword evidence="2" id="KW-1185">Reference proteome</keyword>
<organism evidence="1 2">
    <name type="scientific">Chitinophaga ginsengisoli</name>
    <dbReference type="NCBI Taxonomy" id="363837"/>
    <lineage>
        <taxon>Bacteria</taxon>
        <taxon>Pseudomonadati</taxon>
        <taxon>Bacteroidota</taxon>
        <taxon>Chitinophagia</taxon>
        <taxon>Chitinophagales</taxon>
        <taxon>Chitinophagaceae</taxon>
        <taxon>Chitinophaga</taxon>
    </lineage>
</organism>
<dbReference type="SUPFAM" id="SSF52540">
    <property type="entry name" value="P-loop containing nucleoside triphosphate hydrolases"/>
    <property type="match status" value="1"/>
</dbReference>
<protein>
    <recommendedName>
        <fullName evidence="3">ATPase domain-containing protein</fullName>
    </recommendedName>
</protein>
<evidence type="ECO:0000313" key="1">
    <source>
        <dbReference type="EMBL" id="PSL35095.1"/>
    </source>
</evidence>
<name>A0A2P8GMC9_9BACT</name>
<comment type="caution">
    <text evidence="1">The sequence shown here is derived from an EMBL/GenBank/DDBJ whole genome shotgun (WGS) entry which is preliminary data.</text>
</comment>